<keyword evidence="4 7" id="KW-0521">NADP</keyword>
<evidence type="ECO:0000256" key="1">
    <source>
        <dbReference type="ARBA" id="ARBA00007118"/>
    </source>
</evidence>
<dbReference type="Pfam" id="PF00881">
    <property type="entry name" value="Nitroreductase"/>
    <property type="match status" value="1"/>
</dbReference>
<evidence type="ECO:0000313" key="10">
    <source>
        <dbReference type="EMBL" id="RUO35000.1"/>
    </source>
</evidence>
<dbReference type="InterPro" id="IPR000415">
    <property type="entry name" value="Nitroreductase-like"/>
</dbReference>
<dbReference type="EC" id="1.-.-.-" evidence="7"/>
<dbReference type="PIRSF" id="PIRSF000232">
    <property type="entry name" value="YdjA"/>
    <property type="match status" value="1"/>
</dbReference>
<dbReference type="SUPFAM" id="SSF55469">
    <property type="entry name" value="FMN-dependent nitroreductase-like"/>
    <property type="match status" value="1"/>
</dbReference>
<sequence length="188" mass="20845">MQAIDLLTQRSSMPRLIAPAPDEAALQLIQRAALRVPDHMNLLPFRCQLLAGDELVNLGLLFQRACEQESGFNLRDRERAGQLPLRAPLIIVVSTDYKEHPAVPRQEQFASAACATMAMQQACFALDYGAIWRTGSYAESTVVKKGLGIRSDNDLVGFLYVGTPAVPTPIKPEREASLLQWTRLKLDE</sequence>
<evidence type="ECO:0000256" key="3">
    <source>
        <dbReference type="ARBA" id="ARBA00022643"/>
    </source>
</evidence>
<evidence type="ECO:0000256" key="2">
    <source>
        <dbReference type="ARBA" id="ARBA00022630"/>
    </source>
</evidence>
<evidence type="ECO:0000256" key="7">
    <source>
        <dbReference type="PIRNR" id="PIRNR000232"/>
    </source>
</evidence>
<dbReference type="InterPro" id="IPR052530">
    <property type="entry name" value="NAD(P)H_nitroreductase"/>
</dbReference>
<protein>
    <recommendedName>
        <fullName evidence="7">Putative NAD(P)H nitroreductase</fullName>
        <ecNumber evidence="7">1.-.-.-</ecNumber>
    </recommendedName>
</protein>
<feature type="domain" description="Nitroreductase" evidence="9">
    <location>
        <begin position="21"/>
        <end position="162"/>
    </location>
</feature>
<gene>
    <name evidence="10" type="ORF">CWE14_03120</name>
</gene>
<reference evidence="10 11" key="1">
    <citation type="journal article" date="2011" name="Front. Microbiol.">
        <title>Genomic signatures of strain selection and enhancement in Bacillus atrophaeus var. globigii, a historical biowarfare simulant.</title>
        <authorList>
            <person name="Gibbons H.S."/>
            <person name="Broomall S.M."/>
            <person name="McNew L.A."/>
            <person name="Daligault H."/>
            <person name="Chapman C."/>
            <person name="Bruce D."/>
            <person name="Karavis M."/>
            <person name="Krepps M."/>
            <person name="McGregor P.A."/>
            <person name="Hong C."/>
            <person name="Park K.H."/>
            <person name="Akmal A."/>
            <person name="Feldman A."/>
            <person name="Lin J.S."/>
            <person name="Chang W.E."/>
            <person name="Higgs B.W."/>
            <person name="Demirev P."/>
            <person name="Lindquist J."/>
            <person name="Liem A."/>
            <person name="Fochler E."/>
            <person name="Read T.D."/>
            <person name="Tapia R."/>
            <person name="Johnson S."/>
            <person name="Bishop-Lilly K.A."/>
            <person name="Detter C."/>
            <person name="Han C."/>
            <person name="Sozhamannan S."/>
            <person name="Rosenzweig C.N."/>
            <person name="Skowronski E.W."/>
        </authorList>
    </citation>
    <scope>NUCLEOTIDE SEQUENCE [LARGE SCALE GENOMIC DNA]</scope>
    <source>
        <strain evidence="10 11">Y4G10-17</strain>
    </source>
</reference>
<comment type="cofactor">
    <cofactor evidence="8">
        <name>FMN</name>
        <dbReference type="ChEBI" id="CHEBI:58210"/>
    </cofactor>
    <text evidence="8">Binds 1 FMN per subunit.</text>
</comment>
<dbReference type="CDD" id="cd02135">
    <property type="entry name" value="YdjA-like"/>
    <property type="match status" value="1"/>
</dbReference>
<keyword evidence="6 7" id="KW-0520">NAD</keyword>
<organism evidence="10 11">
    <name type="scientific">Aliidiomarina soli</name>
    <dbReference type="NCBI Taxonomy" id="1928574"/>
    <lineage>
        <taxon>Bacteria</taxon>
        <taxon>Pseudomonadati</taxon>
        <taxon>Pseudomonadota</taxon>
        <taxon>Gammaproteobacteria</taxon>
        <taxon>Alteromonadales</taxon>
        <taxon>Idiomarinaceae</taxon>
        <taxon>Aliidiomarina</taxon>
    </lineage>
</organism>
<dbReference type="AlphaFoldDB" id="A0A432WMF7"/>
<keyword evidence="5 7" id="KW-0560">Oxidoreductase</keyword>
<evidence type="ECO:0000313" key="11">
    <source>
        <dbReference type="Proteomes" id="UP000287823"/>
    </source>
</evidence>
<dbReference type="PANTHER" id="PTHR43821">
    <property type="entry name" value="NAD(P)H NITROREDUCTASE YDJA-RELATED"/>
    <property type="match status" value="1"/>
</dbReference>
<dbReference type="PANTHER" id="PTHR43821:SF1">
    <property type="entry name" value="NAD(P)H NITROREDUCTASE YDJA-RELATED"/>
    <property type="match status" value="1"/>
</dbReference>
<dbReference type="InterPro" id="IPR029479">
    <property type="entry name" value="Nitroreductase"/>
</dbReference>
<feature type="binding site" evidence="8">
    <location>
        <position position="39"/>
    </location>
    <ligand>
        <name>FMN</name>
        <dbReference type="ChEBI" id="CHEBI:58210"/>
        <note>ligand shared between dimeric partners</note>
    </ligand>
</feature>
<accession>A0A432WMF7</accession>
<evidence type="ECO:0000256" key="6">
    <source>
        <dbReference type="ARBA" id="ARBA00023027"/>
    </source>
</evidence>
<keyword evidence="3 7" id="KW-0288">FMN</keyword>
<comment type="similarity">
    <text evidence="1 7">Belongs to the nitroreductase family.</text>
</comment>
<dbReference type="EMBL" id="PIPO01000001">
    <property type="protein sequence ID" value="RUO35000.1"/>
    <property type="molecule type" value="Genomic_DNA"/>
</dbReference>
<evidence type="ECO:0000256" key="4">
    <source>
        <dbReference type="ARBA" id="ARBA00022857"/>
    </source>
</evidence>
<dbReference type="Gene3D" id="3.40.109.10">
    <property type="entry name" value="NADH Oxidase"/>
    <property type="match status" value="1"/>
</dbReference>
<evidence type="ECO:0000256" key="5">
    <source>
        <dbReference type="ARBA" id="ARBA00023002"/>
    </source>
</evidence>
<comment type="caution">
    <text evidence="10">The sequence shown here is derived from an EMBL/GenBank/DDBJ whole genome shotgun (WGS) entry which is preliminary data.</text>
</comment>
<proteinExistence type="inferred from homology"/>
<keyword evidence="2 7" id="KW-0285">Flavoprotein</keyword>
<dbReference type="RefSeq" id="WP_126798028.1">
    <property type="nucleotide sequence ID" value="NZ_PIPO01000001.1"/>
</dbReference>
<dbReference type="InterPro" id="IPR026021">
    <property type="entry name" value="YdjA-like"/>
</dbReference>
<dbReference type="Proteomes" id="UP000287823">
    <property type="component" value="Unassembled WGS sequence"/>
</dbReference>
<feature type="binding site" description="in other chain" evidence="8">
    <location>
        <begin position="132"/>
        <end position="134"/>
    </location>
    <ligand>
        <name>FMN</name>
        <dbReference type="ChEBI" id="CHEBI:58210"/>
        <note>ligand shared between dimeric partners</note>
    </ligand>
</feature>
<feature type="binding site" description="in other chain" evidence="8">
    <location>
        <begin position="10"/>
        <end position="12"/>
    </location>
    <ligand>
        <name>FMN</name>
        <dbReference type="ChEBI" id="CHEBI:58210"/>
        <note>ligand shared between dimeric partners</note>
    </ligand>
</feature>
<dbReference type="GO" id="GO:0016491">
    <property type="term" value="F:oxidoreductase activity"/>
    <property type="evidence" value="ECO:0007669"/>
    <property type="project" value="UniProtKB-UniRule"/>
</dbReference>
<feature type="binding site" evidence="8">
    <location>
        <position position="35"/>
    </location>
    <ligand>
        <name>FMN</name>
        <dbReference type="ChEBI" id="CHEBI:58210"/>
        <note>ligand shared between dimeric partners</note>
    </ligand>
</feature>
<keyword evidence="11" id="KW-1185">Reference proteome</keyword>
<evidence type="ECO:0000256" key="8">
    <source>
        <dbReference type="PIRSR" id="PIRSR000232-1"/>
    </source>
</evidence>
<name>A0A432WMF7_9GAMM</name>
<evidence type="ECO:0000259" key="9">
    <source>
        <dbReference type="Pfam" id="PF00881"/>
    </source>
</evidence>